<gene>
    <name evidence="2" type="ORF">FHL15_003205</name>
</gene>
<evidence type="ECO:0000256" key="1">
    <source>
        <dbReference type="SAM" id="MobiDB-lite"/>
    </source>
</evidence>
<evidence type="ECO:0008006" key="4">
    <source>
        <dbReference type="Google" id="ProtNLM"/>
    </source>
</evidence>
<dbReference type="OrthoDB" id="76567at2759"/>
<organism evidence="2 3">
    <name type="scientific">Xylaria flabelliformis</name>
    <dbReference type="NCBI Taxonomy" id="2512241"/>
    <lineage>
        <taxon>Eukaryota</taxon>
        <taxon>Fungi</taxon>
        <taxon>Dikarya</taxon>
        <taxon>Ascomycota</taxon>
        <taxon>Pezizomycotina</taxon>
        <taxon>Sordariomycetes</taxon>
        <taxon>Xylariomycetidae</taxon>
        <taxon>Xylariales</taxon>
        <taxon>Xylariaceae</taxon>
        <taxon>Xylaria</taxon>
    </lineage>
</organism>
<proteinExistence type="predicted"/>
<evidence type="ECO:0000313" key="3">
    <source>
        <dbReference type="Proteomes" id="UP000319160"/>
    </source>
</evidence>
<evidence type="ECO:0000313" key="2">
    <source>
        <dbReference type="EMBL" id="TRX96063.1"/>
    </source>
</evidence>
<name>A0A553I796_9PEZI</name>
<dbReference type="AlphaFoldDB" id="A0A553I796"/>
<dbReference type="EMBL" id="VFLP01000013">
    <property type="protein sequence ID" value="TRX96063.1"/>
    <property type="molecule type" value="Genomic_DNA"/>
</dbReference>
<accession>A0A553I796</accession>
<reference evidence="3" key="1">
    <citation type="submission" date="2019-06" db="EMBL/GenBank/DDBJ databases">
        <title>Draft genome sequence of the griseofulvin-producing fungus Xylaria cubensis strain G536.</title>
        <authorList>
            <person name="Mead M.E."/>
            <person name="Raja H.A."/>
            <person name="Steenwyk J.L."/>
            <person name="Knowles S.L."/>
            <person name="Oberlies N.H."/>
            <person name="Rokas A."/>
        </authorList>
    </citation>
    <scope>NUCLEOTIDE SEQUENCE [LARGE SCALE GENOMIC DNA]</scope>
    <source>
        <strain evidence="3">G536</strain>
    </source>
</reference>
<comment type="caution">
    <text evidence="2">The sequence shown here is derived from an EMBL/GenBank/DDBJ whole genome shotgun (WGS) entry which is preliminary data.</text>
</comment>
<protein>
    <recommendedName>
        <fullName evidence="4">Restriction endonuclease domain-containing protein</fullName>
    </recommendedName>
</protein>
<feature type="region of interest" description="Disordered" evidence="1">
    <location>
        <begin position="114"/>
        <end position="149"/>
    </location>
</feature>
<dbReference type="Proteomes" id="UP000319160">
    <property type="component" value="Unassembled WGS sequence"/>
</dbReference>
<sequence>MASESPSFSVSILSTTVASDIDQKDDMPTIRFTNAEALFDAVRQVDVPLADFEDLSLREKRPFRIRRYHADQGLLILTIPTDLHEALHLELWNEYSAKLAQNNQRRDWKAIGSTTFRSRGRHSGDGGEGDSSGGPVSERGPKGSWPTLVIEAGDSESSSALRDDMRWWFSASNHDVKIVLLTKFDHQNQTIIIERWEEELQNRQGATRTRQETCGIALQPVLQQSIGITRDIATDSYHVTSGALILSFRLLFLQPPGPLQGDYIISIAQLQAYARAVWKNV</sequence>
<keyword evidence="3" id="KW-1185">Reference proteome</keyword>